<accession>A0ABT7QVH0</accession>
<evidence type="ECO:0000313" key="2">
    <source>
        <dbReference type="Proteomes" id="UP001169069"/>
    </source>
</evidence>
<comment type="caution">
    <text evidence="1">The sequence shown here is derived from an EMBL/GenBank/DDBJ whole genome shotgun (WGS) entry which is preliminary data.</text>
</comment>
<reference evidence="1" key="1">
    <citation type="submission" date="2023-01" db="EMBL/GenBank/DDBJ databases">
        <title>Sulfurovum sp. zt1-1 genome assembly.</title>
        <authorList>
            <person name="Wang J."/>
        </authorList>
    </citation>
    <scope>NUCLEOTIDE SEQUENCE</scope>
    <source>
        <strain evidence="1">Zt1-1</strain>
    </source>
</reference>
<proteinExistence type="predicted"/>
<name>A0ABT7QVH0_9BACT</name>
<sequence>MYDRFVNAKETYESKEMTLDELKILQGQLDITFENHGISRSKKDYLLCSIIYTPLLKLQQRLQQPFESETEFRQLMEQVLSGSEYEFKKEEGFISYETKDALVDVVVSLDVSGRVLVEPDDIMITGHFDVFLRVQH</sequence>
<keyword evidence="2" id="KW-1185">Reference proteome</keyword>
<dbReference type="RefSeq" id="WP_289412118.1">
    <property type="nucleotide sequence ID" value="NZ_JAQIBD010000001.1"/>
</dbReference>
<dbReference type="EMBL" id="JAQIBD010000001">
    <property type="protein sequence ID" value="MDM5270842.1"/>
    <property type="molecule type" value="Genomic_DNA"/>
</dbReference>
<gene>
    <name evidence="1" type="ORF">PGH07_01470</name>
</gene>
<protein>
    <submittedName>
        <fullName evidence="1">Uncharacterized protein</fullName>
    </submittedName>
</protein>
<organism evidence="1 2">
    <name type="scientific">Sulfurovum zhangzhouensis</name>
    <dbReference type="NCBI Taxonomy" id="3019067"/>
    <lineage>
        <taxon>Bacteria</taxon>
        <taxon>Pseudomonadati</taxon>
        <taxon>Campylobacterota</taxon>
        <taxon>Epsilonproteobacteria</taxon>
        <taxon>Campylobacterales</taxon>
        <taxon>Sulfurovaceae</taxon>
        <taxon>Sulfurovum</taxon>
    </lineage>
</organism>
<dbReference type="Proteomes" id="UP001169069">
    <property type="component" value="Unassembled WGS sequence"/>
</dbReference>
<evidence type="ECO:0000313" key="1">
    <source>
        <dbReference type="EMBL" id="MDM5270842.1"/>
    </source>
</evidence>